<evidence type="ECO:0000256" key="1">
    <source>
        <dbReference type="ARBA" id="ARBA00004651"/>
    </source>
</evidence>
<dbReference type="EMBL" id="PEWV01000075">
    <property type="protein sequence ID" value="PIU40933.1"/>
    <property type="molecule type" value="Genomic_DNA"/>
</dbReference>
<dbReference type="SUPFAM" id="SSF50182">
    <property type="entry name" value="Sm-like ribonucleoproteins"/>
    <property type="match status" value="1"/>
</dbReference>
<dbReference type="InterPro" id="IPR011014">
    <property type="entry name" value="MscS_channel_TM-2"/>
</dbReference>
<sequence length="319" mass="36170">MIQEIMEKALFGNQIADYLRFVFIFLAGFIVIKILQYFILKRLRKWSKETATKIDEFVLRFTQHIILPLAYLSILYFCTDTLVLPPLLKRTIDIAGMAILAIFTVRLAMGFISYGFRVYLSKRGKDSTLERSLSGIMKMIRIVLWALAAIFFLDNLGFKVSAVMAGLGIGGIAIALAAQAILGDLLSYFAILLDHPFGIGDSIVVGEFTGSIEHIGIKTTRIRSVSGEQLIFSNTDLTNSRIRNYERMEQRRIVFKLNVKYGTSLDELKTIPGLVENIIKNIKDTIFDRAHFFSYGDSGLVFEIVYFIIGSDYNKYMDI</sequence>
<evidence type="ECO:0000256" key="3">
    <source>
        <dbReference type="ARBA" id="ARBA00022475"/>
    </source>
</evidence>
<feature type="domain" description="Mechanosensitive ion channel MscS" evidence="8">
    <location>
        <begin position="181"/>
        <end position="247"/>
    </location>
</feature>
<dbReference type="Pfam" id="PF21088">
    <property type="entry name" value="MS_channel_1st"/>
    <property type="match status" value="1"/>
</dbReference>
<proteinExistence type="inferred from homology"/>
<evidence type="ECO:0000256" key="5">
    <source>
        <dbReference type="ARBA" id="ARBA00022989"/>
    </source>
</evidence>
<feature type="transmembrane region" description="Helical" evidence="7">
    <location>
        <begin position="94"/>
        <end position="116"/>
    </location>
</feature>
<dbReference type="InterPro" id="IPR006685">
    <property type="entry name" value="MscS_channel_2nd"/>
</dbReference>
<keyword evidence="4 7" id="KW-0812">Transmembrane</keyword>
<gene>
    <name evidence="10" type="ORF">COS99_08510</name>
</gene>
<dbReference type="SUPFAM" id="SSF82689">
    <property type="entry name" value="Mechanosensitive channel protein MscS (YggB), C-terminal domain"/>
    <property type="match status" value="1"/>
</dbReference>
<feature type="transmembrane region" description="Helical" evidence="7">
    <location>
        <begin position="18"/>
        <end position="40"/>
    </location>
</feature>
<evidence type="ECO:0000256" key="7">
    <source>
        <dbReference type="SAM" id="Phobius"/>
    </source>
</evidence>
<evidence type="ECO:0000313" key="11">
    <source>
        <dbReference type="Proteomes" id="UP000230052"/>
    </source>
</evidence>
<dbReference type="AlphaFoldDB" id="A0A2J0KYN1"/>
<dbReference type="Pfam" id="PF00924">
    <property type="entry name" value="MS_channel_2nd"/>
    <property type="match status" value="1"/>
</dbReference>
<dbReference type="GO" id="GO:0005886">
    <property type="term" value="C:plasma membrane"/>
    <property type="evidence" value="ECO:0007669"/>
    <property type="project" value="UniProtKB-SubCell"/>
</dbReference>
<keyword evidence="3" id="KW-1003">Cell membrane</keyword>
<evidence type="ECO:0000256" key="6">
    <source>
        <dbReference type="ARBA" id="ARBA00023136"/>
    </source>
</evidence>
<feature type="transmembrane region" description="Helical" evidence="7">
    <location>
        <begin position="61"/>
        <end position="88"/>
    </location>
</feature>
<dbReference type="InterPro" id="IPR023408">
    <property type="entry name" value="MscS_beta-dom_sf"/>
</dbReference>
<keyword evidence="5 7" id="KW-1133">Transmembrane helix</keyword>
<comment type="subcellular location">
    <subcellularLocation>
        <location evidence="1">Cell membrane</location>
        <topology evidence="1">Multi-pass membrane protein</topology>
    </subcellularLocation>
</comment>
<dbReference type="Proteomes" id="UP000230052">
    <property type="component" value="Unassembled WGS sequence"/>
</dbReference>
<feature type="domain" description="Mechanosensitive ion channel transmembrane helices 2/3" evidence="9">
    <location>
        <begin position="138"/>
        <end position="179"/>
    </location>
</feature>
<organism evidence="10 11">
    <name type="scientific">Candidatus Aquitaenariimonas noxiae</name>
    <dbReference type="NCBI Taxonomy" id="1974741"/>
    <lineage>
        <taxon>Bacteria</taxon>
        <taxon>Pseudomonadati</taxon>
        <taxon>Candidatus Omnitrophota</taxon>
        <taxon>Candidatus Aquitaenariimonas</taxon>
    </lineage>
</organism>
<dbReference type="Gene3D" id="3.30.70.100">
    <property type="match status" value="1"/>
</dbReference>
<evidence type="ECO:0000259" key="8">
    <source>
        <dbReference type="Pfam" id="PF00924"/>
    </source>
</evidence>
<feature type="transmembrane region" description="Helical" evidence="7">
    <location>
        <begin position="165"/>
        <end position="193"/>
    </location>
</feature>
<evidence type="ECO:0000259" key="9">
    <source>
        <dbReference type="Pfam" id="PF21088"/>
    </source>
</evidence>
<evidence type="ECO:0000256" key="4">
    <source>
        <dbReference type="ARBA" id="ARBA00022692"/>
    </source>
</evidence>
<dbReference type="GO" id="GO:0008381">
    <property type="term" value="F:mechanosensitive monoatomic ion channel activity"/>
    <property type="evidence" value="ECO:0007669"/>
    <property type="project" value="UniProtKB-ARBA"/>
</dbReference>
<feature type="transmembrane region" description="Helical" evidence="7">
    <location>
        <begin position="136"/>
        <end position="153"/>
    </location>
</feature>
<dbReference type="PANTHER" id="PTHR30566:SF25">
    <property type="entry name" value="INNER MEMBRANE PROTEIN"/>
    <property type="match status" value="1"/>
</dbReference>
<name>A0A2J0KYN1_9BACT</name>
<dbReference type="Gene3D" id="2.30.30.60">
    <property type="match status" value="1"/>
</dbReference>
<keyword evidence="6 7" id="KW-0472">Membrane</keyword>
<dbReference type="InterPro" id="IPR011066">
    <property type="entry name" value="MscS_channel_C_sf"/>
</dbReference>
<dbReference type="InterPro" id="IPR049142">
    <property type="entry name" value="MS_channel_1st"/>
</dbReference>
<protein>
    <submittedName>
        <fullName evidence="10">Mechanosensitive ion channel protein MscS</fullName>
    </submittedName>
</protein>
<accession>A0A2J0KYN1</accession>
<dbReference type="SUPFAM" id="SSF82861">
    <property type="entry name" value="Mechanosensitive channel protein MscS (YggB), transmembrane region"/>
    <property type="match status" value="1"/>
</dbReference>
<reference evidence="10 11" key="1">
    <citation type="submission" date="2017-09" db="EMBL/GenBank/DDBJ databases">
        <title>Depth-based differentiation of microbial function through sediment-hosted aquifers and enrichment of novel symbionts in the deep terrestrial subsurface.</title>
        <authorList>
            <person name="Probst A.J."/>
            <person name="Ladd B."/>
            <person name="Jarett J.K."/>
            <person name="Geller-Mcgrath D.E."/>
            <person name="Sieber C.M."/>
            <person name="Emerson J.B."/>
            <person name="Anantharaman K."/>
            <person name="Thomas B.C."/>
            <person name="Malmstrom R."/>
            <person name="Stieglmeier M."/>
            <person name="Klingl A."/>
            <person name="Woyke T."/>
            <person name="Ryan C.M."/>
            <person name="Banfield J.F."/>
        </authorList>
    </citation>
    <scope>NUCLEOTIDE SEQUENCE [LARGE SCALE GENOMIC DNA]</scope>
    <source>
        <strain evidence="10">CG07_land_8_20_14_0_80_42_15</strain>
    </source>
</reference>
<comment type="similarity">
    <text evidence="2">Belongs to the MscS (TC 1.A.23) family.</text>
</comment>
<evidence type="ECO:0000256" key="2">
    <source>
        <dbReference type="ARBA" id="ARBA00008017"/>
    </source>
</evidence>
<dbReference type="Gene3D" id="1.10.287.1260">
    <property type="match status" value="1"/>
</dbReference>
<dbReference type="PANTHER" id="PTHR30566">
    <property type="entry name" value="YNAI-RELATED MECHANOSENSITIVE ION CHANNEL"/>
    <property type="match status" value="1"/>
</dbReference>
<dbReference type="InterPro" id="IPR010920">
    <property type="entry name" value="LSM_dom_sf"/>
</dbReference>
<evidence type="ECO:0000313" key="10">
    <source>
        <dbReference type="EMBL" id="PIU40933.1"/>
    </source>
</evidence>
<comment type="caution">
    <text evidence="10">The sequence shown here is derived from an EMBL/GenBank/DDBJ whole genome shotgun (WGS) entry which is preliminary data.</text>
</comment>